<dbReference type="GO" id="GO:0006508">
    <property type="term" value="P:proteolysis"/>
    <property type="evidence" value="ECO:0007669"/>
    <property type="project" value="UniProtKB-KW"/>
</dbReference>
<dbReference type="PANTHER" id="PTHR21646">
    <property type="entry name" value="UBIQUITIN CARBOXYL-TERMINAL HYDROLASE"/>
    <property type="match status" value="1"/>
</dbReference>
<dbReference type="InterPro" id="IPR050185">
    <property type="entry name" value="Ub_carboxyl-term_hydrolase"/>
</dbReference>
<evidence type="ECO:0000256" key="9">
    <source>
        <dbReference type="ARBA" id="ARBA00022807"/>
    </source>
</evidence>
<dbReference type="SUPFAM" id="SSF54001">
    <property type="entry name" value="Cysteine proteinases"/>
    <property type="match status" value="1"/>
</dbReference>
<dbReference type="Pfam" id="PF00443">
    <property type="entry name" value="UCH"/>
    <property type="match status" value="1"/>
</dbReference>
<feature type="domain" description="UBA" evidence="17">
    <location>
        <begin position="702"/>
        <end position="742"/>
    </location>
</feature>
<feature type="binding site" evidence="13">
    <location>
        <position position="266"/>
    </location>
    <ligand>
        <name>substrate</name>
    </ligand>
</feature>
<feature type="domain" description="UBA" evidence="17">
    <location>
        <begin position="635"/>
        <end position="678"/>
    </location>
</feature>
<evidence type="ECO:0000256" key="11">
    <source>
        <dbReference type="PIRNR" id="PIRNR016308"/>
    </source>
</evidence>
<protein>
    <recommendedName>
        <fullName evidence="11 16">Ubiquitin carboxyl-terminal hydrolase</fullName>
        <ecNumber evidence="11 16">3.4.19.12</ecNumber>
    </recommendedName>
</protein>
<evidence type="ECO:0000256" key="10">
    <source>
        <dbReference type="ARBA" id="ARBA00022833"/>
    </source>
</evidence>
<dbReference type="EMBL" id="HBDX01004365">
    <property type="protein sequence ID" value="CAD8223035.1"/>
    <property type="molecule type" value="Transcribed_RNA"/>
</dbReference>
<keyword evidence="4 11" id="KW-0479">Metal-binding</keyword>
<evidence type="ECO:0000256" key="6">
    <source>
        <dbReference type="ARBA" id="ARBA00022771"/>
    </source>
</evidence>
<evidence type="ECO:0000259" key="18">
    <source>
        <dbReference type="PROSITE" id="PS50235"/>
    </source>
</evidence>
<proteinExistence type="inferred from homology"/>
<evidence type="ECO:0000259" key="17">
    <source>
        <dbReference type="PROSITE" id="PS50030"/>
    </source>
</evidence>
<dbReference type="PIRSF" id="PIRSF016308">
    <property type="entry name" value="UBP"/>
    <property type="match status" value="1"/>
</dbReference>
<dbReference type="CDD" id="cd02658">
    <property type="entry name" value="Peptidase_C19B"/>
    <property type="match status" value="1"/>
</dbReference>
<dbReference type="AlphaFoldDB" id="A0A7R9T2N3"/>
<evidence type="ECO:0000313" key="20">
    <source>
        <dbReference type="EMBL" id="CAD8223035.1"/>
    </source>
</evidence>
<feature type="domain" description="UBP-type" evidence="19">
    <location>
        <begin position="173"/>
        <end position="290"/>
    </location>
</feature>
<comment type="catalytic activity">
    <reaction evidence="1 11 16">
        <text>Thiol-dependent hydrolysis of ester, thioester, amide, peptide and isopeptide bonds formed by the C-terminal Gly of ubiquitin (a 76-residue protein attached to proteins as an intracellular targeting signal).</text>
        <dbReference type="EC" id="3.4.19.12"/>
    </reaction>
</comment>
<dbReference type="InterPro" id="IPR001607">
    <property type="entry name" value="Znf_UBP"/>
</dbReference>
<evidence type="ECO:0000256" key="5">
    <source>
        <dbReference type="ARBA" id="ARBA00022737"/>
    </source>
</evidence>
<feature type="binding site" evidence="13">
    <location>
        <begin position="221"/>
        <end position="224"/>
    </location>
    <ligand>
        <name>substrate</name>
    </ligand>
</feature>
<dbReference type="PROSITE" id="PS00972">
    <property type="entry name" value="USP_1"/>
    <property type="match status" value="1"/>
</dbReference>
<evidence type="ECO:0000256" key="1">
    <source>
        <dbReference type="ARBA" id="ARBA00000707"/>
    </source>
</evidence>
<dbReference type="InterPro" id="IPR001394">
    <property type="entry name" value="Peptidase_C19_UCH"/>
</dbReference>
<comment type="function">
    <text evidence="16">Recognizes and hydrolyzes the peptide bond at the C-terminal Gly of ubiquitin. Involved in the processing of poly-ubiquitin precursors as well as that of ubiquitinated proteins.</text>
</comment>
<feature type="domain" description="USP" evidence="18">
    <location>
        <begin position="332"/>
        <end position="830"/>
    </location>
</feature>
<keyword evidence="6 15" id="KW-0863">Zinc-finger</keyword>
<feature type="binding site" evidence="13">
    <location>
        <position position="209"/>
    </location>
    <ligand>
        <name>substrate</name>
    </ligand>
</feature>
<evidence type="ECO:0000256" key="14">
    <source>
        <dbReference type="PIRSR" id="PIRSR016308-3"/>
    </source>
</evidence>
<evidence type="ECO:0000256" key="16">
    <source>
        <dbReference type="RuleBase" id="RU366025"/>
    </source>
</evidence>
<dbReference type="SMART" id="SM00290">
    <property type="entry name" value="ZnF_UBP"/>
    <property type="match status" value="1"/>
</dbReference>
<dbReference type="FunFam" id="1.10.8.10:FF:000086">
    <property type="entry name" value="Ubiquitin carboxyl-terminal hydrolase"/>
    <property type="match status" value="1"/>
</dbReference>
<feature type="binding site" evidence="13">
    <location>
        <position position="264"/>
    </location>
    <ligand>
        <name>substrate</name>
    </ligand>
</feature>
<keyword evidence="10 11" id="KW-0862">Zinc</keyword>
<dbReference type="PANTHER" id="PTHR21646:SF10">
    <property type="entry name" value="UBIQUITIN CARBOXYL-TERMINAL HYDROLASE 14"/>
    <property type="match status" value="1"/>
</dbReference>
<name>A0A7R9T2N3_9CHLO</name>
<feature type="binding site" evidence="13">
    <location>
        <position position="271"/>
    </location>
    <ligand>
        <name>substrate</name>
    </ligand>
</feature>
<feature type="active site" description="Proton acceptor" evidence="12">
    <location>
        <position position="792"/>
    </location>
</feature>
<dbReference type="SUPFAM" id="SSF57850">
    <property type="entry name" value="RING/U-box"/>
    <property type="match status" value="1"/>
</dbReference>
<keyword evidence="5" id="KW-0677">Repeat</keyword>
<dbReference type="FunFam" id="3.30.40.10:FF:000396">
    <property type="entry name" value="Ubiquitin carboxyl-terminal hydrolase"/>
    <property type="match status" value="1"/>
</dbReference>
<evidence type="ECO:0000256" key="13">
    <source>
        <dbReference type="PIRSR" id="PIRSR016308-2"/>
    </source>
</evidence>
<dbReference type="InterPro" id="IPR018200">
    <property type="entry name" value="USP_CS"/>
</dbReference>
<evidence type="ECO:0000256" key="4">
    <source>
        <dbReference type="ARBA" id="ARBA00022723"/>
    </source>
</evidence>
<dbReference type="Gene3D" id="1.10.8.10">
    <property type="entry name" value="DNA helicase RuvA subunit, C-terminal domain"/>
    <property type="match status" value="2"/>
</dbReference>
<evidence type="ECO:0000256" key="3">
    <source>
        <dbReference type="ARBA" id="ARBA00022670"/>
    </source>
</evidence>
<dbReference type="PROSITE" id="PS50030">
    <property type="entry name" value="UBA"/>
    <property type="match status" value="2"/>
</dbReference>
<dbReference type="InterPro" id="IPR009060">
    <property type="entry name" value="UBA-like_sf"/>
</dbReference>
<dbReference type="GO" id="GO:0016579">
    <property type="term" value="P:protein deubiquitination"/>
    <property type="evidence" value="ECO:0007669"/>
    <property type="project" value="InterPro"/>
</dbReference>
<evidence type="ECO:0000256" key="15">
    <source>
        <dbReference type="PROSITE-ProRule" id="PRU00502"/>
    </source>
</evidence>
<dbReference type="Pfam" id="PF02148">
    <property type="entry name" value="zf-UBP"/>
    <property type="match status" value="1"/>
</dbReference>
<feature type="active site" description="Nucleophile" evidence="12">
    <location>
        <position position="341"/>
    </location>
</feature>
<dbReference type="GO" id="GO:0004843">
    <property type="term" value="F:cysteine-type deubiquitinase activity"/>
    <property type="evidence" value="ECO:0007669"/>
    <property type="project" value="UniProtKB-UniRule"/>
</dbReference>
<keyword evidence="9 11" id="KW-0788">Thiol protease</keyword>
<sequence>MSARVDDDALAVCVRAAERGRIARVRDDQTVFKDECAFSFDSPLSAHGVYVNAETLFGYSRKYVALDAARTGCEVYVRVKTTRTLKPTSEGEAKDETPTTLGFGVDGGFASESDKYDVDTTYALVIAPDFDDVSRALPLEGLPETLREACEKIAQKQGFHDTEETKSWQEIREVSKYALELAQEDNGKKIPSDPSKWRCEETGESGNLWVNLSDGHIGSGRRHFDGSGGNGSALRHYEAMKAQGKHYPLVVKLGTISANGADVYSYSPDEDDMVEDPYLAVHLRHWGINMLSMEKTEKSMAELQIELNKGFEFDKITEAGSQLESAYGPRLVGLKNMGNTCYLNSVMQVLKQVPAVCDRYFDKYEIFQSAPEDPVTDFPTQMSKLVNALVSDEYASPEAENAAVAVCPRMFKQLVGKGHPEFSTGRQQDAVEYFQHLLDVMTRAERAASSRVSAGPPTAAQFTFEIEDKLTCVESGNVRYSTRKDNILSLGIPLDKATNKASVAAFKERELKRQKKEEEDVEEIVRPEVPFSACLEVFGSTETVEDFYSTALKRKSIASKVARMKTMPNFLAVQLRRYYVGDDWTPKKLDVLVDVPKTISLEHLRARGLQHGEVELPEDQDGAAMETSSTPAPARVEPDMAIVSALMSMGFSENGSKRAALATNNASTEVSMEWVFAHMEDADFNEPLPDPSELPSVSAPSAVNPESVMMLTSMGFGEDAAEAALKACAGNLERAADWLFSHADDLQSAIAQVNGATNDVGTDVDSTTLDGAGEYELFGIISHMGGNTNCGHYVAHVEIDGKWYIFNDRKVALSRQPPTDLGYLYVFRRR</sequence>
<dbReference type="InterPro" id="IPR016652">
    <property type="entry name" value="Ubiquitinyl_hydrolase"/>
</dbReference>
<dbReference type="InterPro" id="IPR013083">
    <property type="entry name" value="Znf_RING/FYVE/PHD"/>
</dbReference>
<dbReference type="Pfam" id="PF17807">
    <property type="entry name" value="zf-UBP_var"/>
    <property type="match status" value="1"/>
</dbReference>
<reference evidence="20" key="1">
    <citation type="submission" date="2021-01" db="EMBL/GenBank/DDBJ databases">
        <authorList>
            <person name="Corre E."/>
            <person name="Pelletier E."/>
            <person name="Niang G."/>
            <person name="Scheremetjew M."/>
            <person name="Finn R."/>
            <person name="Kale V."/>
            <person name="Holt S."/>
            <person name="Cochrane G."/>
            <person name="Meng A."/>
            <person name="Brown T."/>
            <person name="Cohen L."/>
        </authorList>
    </citation>
    <scope>NUCLEOTIDE SEQUENCE</scope>
    <source>
        <strain evidence="20">Clade-A-BCC118000</strain>
    </source>
</reference>
<gene>
    <name evidence="20" type="ORF">OLUC0939_LOCUS3759</name>
</gene>
<evidence type="ECO:0000256" key="7">
    <source>
        <dbReference type="ARBA" id="ARBA00022786"/>
    </source>
</evidence>
<keyword evidence="8 11" id="KW-0378">Hydrolase</keyword>
<organism evidence="20">
    <name type="scientific">Ostreococcus sp. 'lucimarinus'</name>
    <dbReference type="NCBI Taxonomy" id="242159"/>
    <lineage>
        <taxon>Eukaryota</taxon>
        <taxon>Viridiplantae</taxon>
        <taxon>Chlorophyta</taxon>
        <taxon>Mamiellophyceae</taxon>
        <taxon>Mamiellales</taxon>
        <taxon>Bathycoccaceae</taxon>
        <taxon>Ostreococcus</taxon>
    </lineage>
</organism>
<dbReference type="SUPFAM" id="SSF46934">
    <property type="entry name" value="UBA-like"/>
    <property type="match status" value="1"/>
</dbReference>
<dbReference type="InterPro" id="IPR015940">
    <property type="entry name" value="UBA"/>
</dbReference>
<keyword evidence="7 11" id="KW-0833">Ubl conjugation pathway</keyword>
<dbReference type="Gene3D" id="3.90.70.10">
    <property type="entry name" value="Cysteine proteinases"/>
    <property type="match status" value="1"/>
</dbReference>
<dbReference type="EC" id="3.4.19.12" evidence="11 16"/>
<comment type="similarity">
    <text evidence="2 11 16">Belongs to the peptidase C19 family.</text>
</comment>
<keyword evidence="3 11" id="KW-0645">Protease</keyword>
<dbReference type="InterPro" id="IPR038765">
    <property type="entry name" value="Papain-like_cys_pep_sf"/>
</dbReference>
<dbReference type="InterPro" id="IPR041432">
    <property type="entry name" value="UBP13_Znf-UBP_var"/>
</dbReference>
<evidence type="ECO:0000256" key="2">
    <source>
        <dbReference type="ARBA" id="ARBA00009085"/>
    </source>
</evidence>
<evidence type="ECO:0000259" key="19">
    <source>
        <dbReference type="PROSITE" id="PS50271"/>
    </source>
</evidence>
<dbReference type="GO" id="GO:0008270">
    <property type="term" value="F:zinc ion binding"/>
    <property type="evidence" value="ECO:0007669"/>
    <property type="project" value="UniProtKB-UniRule"/>
</dbReference>
<dbReference type="Pfam" id="PF00627">
    <property type="entry name" value="UBA"/>
    <property type="match status" value="1"/>
</dbReference>
<dbReference type="InterPro" id="IPR028889">
    <property type="entry name" value="USP"/>
</dbReference>
<evidence type="ECO:0000256" key="8">
    <source>
        <dbReference type="ARBA" id="ARBA00022801"/>
    </source>
</evidence>
<evidence type="ECO:0000256" key="12">
    <source>
        <dbReference type="PIRSR" id="PIRSR016308-1"/>
    </source>
</evidence>
<dbReference type="SMART" id="SM00165">
    <property type="entry name" value="UBA"/>
    <property type="match status" value="2"/>
</dbReference>
<dbReference type="PROSITE" id="PS50235">
    <property type="entry name" value="USP_3"/>
    <property type="match status" value="1"/>
</dbReference>
<feature type="binding site" evidence="14">
    <location>
        <position position="199"/>
    </location>
    <ligand>
        <name>Zn(2+)</name>
        <dbReference type="ChEBI" id="CHEBI:29105"/>
    </ligand>
</feature>
<dbReference type="PROSITE" id="PS50271">
    <property type="entry name" value="ZF_UBP"/>
    <property type="match status" value="1"/>
</dbReference>
<accession>A0A7R9T2N3</accession>
<dbReference type="PROSITE" id="PS00973">
    <property type="entry name" value="USP_2"/>
    <property type="match status" value="1"/>
</dbReference>
<dbReference type="Gene3D" id="3.30.40.10">
    <property type="entry name" value="Zinc/RING finger domain, C3HC4 (zinc finger)"/>
    <property type="match status" value="2"/>
</dbReference>